<dbReference type="RefSeq" id="WP_161315558.1">
    <property type="nucleotide sequence ID" value="NZ_WTUW01000002.1"/>
</dbReference>
<evidence type="ECO:0000256" key="1">
    <source>
        <dbReference type="SAM" id="SignalP"/>
    </source>
</evidence>
<organism evidence="2 3">
    <name type="scientific">Sneathiella litorea</name>
    <dbReference type="NCBI Taxonomy" id="2606216"/>
    <lineage>
        <taxon>Bacteria</taxon>
        <taxon>Pseudomonadati</taxon>
        <taxon>Pseudomonadota</taxon>
        <taxon>Alphaproteobacteria</taxon>
        <taxon>Sneathiellales</taxon>
        <taxon>Sneathiellaceae</taxon>
        <taxon>Sneathiella</taxon>
    </lineage>
</organism>
<keyword evidence="1" id="KW-0732">Signal</keyword>
<dbReference type="AlphaFoldDB" id="A0A6L8W957"/>
<evidence type="ECO:0000313" key="3">
    <source>
        <dbReference type="Proteomes" id="UP000476030"/>
    </source>
</evidence>
<comment type="caution">
    <text evidence="2">The sequence shown here is derived from an EMBL/GenBank/DDBJ whole genome shotgun (WGS) entry which is preliminary data.</text>
</comment>
<dbReference type="EMBL" id="WTUW01000002">
    <property type="protein sequence ID" value="MZR31024.1"/>
    <property type="molecule type" value="Genomic_DNA"/>
</dbReference>
<feature type="chain" id="PRO_5026744945" evidence="1">
    <location>
        <begin position="22"/>
        <end position="132"/>
    </location>
</feature>
<name>A0A6L8W957_9PROT</name>
<dbReference type="Proteomes" id="UP000476030">
    <property type="component" value="Unassembled WGS sequence"/>
</dbReference>
<reference evidence="2 3" key="1">
    <citation type="submission" date="2019-12" db="EMBL/GenBank/DDBJ databases">
        <title>Snethiella sp. nov. sp. isolated from sea sand.</title>
        <authorList>
            <person name="Kim J."/>
            <person name="Jeong S.E."/>
            <person name="Jung H.S."/>
            <person name="Jeon C.O."/>
        </authorList>
    </citation>
    <scope>NUCLEOTIDE SEQUENCE [LARGE SCALE GENOMIC DNA]</scope>
    <source>
        <strain evidence="2 3">DP05</strain>
    </source>
</reference>
<proteinExistence type="predicted"/>
<sequence>MKHSFVITSILLFTLPAIAVAKDGTVTAAASWNNSAGFQTSYDKLVKLTTSEAVERQDGGYYDQWQQHNLYISNSSIDTQTNITTGDVRDLNVTSTHCGHSVAQQPINTSGENNITAGDVACIVGTENATNP</sequence>
<evidence type="ECO:0000313" key="2">
    <source>
        <dbReference type="EMBL" id="MZR31024.1"/>
    </source>
</evidence>
<feature type="signal peptide" evidence="1">
    <location>
        <begin position="1"/>
        <end position="21"/>
    </location>
</feature>
<accession>A0A6L8W957</accession>
<protein>
    <submittedName>
        <fullName evidence="2">Uncharacterized protein</fullName>
    </submittedName>
</protein>
<keyword evidence="3" id="KW-1185">Reference proteome</keyword>
<gene>
    <name evidence="2" type="ORF">GQE98_10310</name>
</gene>